<dbReference type="Pfam" id="PF14266">
    <property type="entry name" value="YceG_bac"/>
    <property type="match status" value="3"/>
</dbReference>
<feature type="domain" description="Putative component of 'biosynthetic module'" evidence="1">
    <location>
        <begin position="112"/>
        <end position="206"/>
    </location>
</feature>
<feature type="domain" description="Putative component of 'biosynthetic module'" evidence="1">
    <location>
        <begin position="265"/>
        <end position="485"/>
    </location>
</feature>
<organism evidence="2 3">
    <name type="scientific">Treponema saccharophilum DSM 2985</name>
    <dbReference type="NCBI Taxonomy" id="907348"/>
    <lineage>
        <taxon>Bacteria</taxon>
        <taxon>Pseudomonadati</taxon>
        <taxon>Spirochaetota</taxon>
        <taxon>Spirochaetia</taxon>
        <taxon>Spirochaetales</taxon>
        <taxon>Treponemataceae</taxon>
        <taxon>Treponema</taxon>
    </lineage>
</organism>
<dbReference type="EMBL" id="AGRW01000044">
    <property type="protein sequence ID" value="EIC01989.1"/>
    <property type="molecule type" value="Genomic_DNA"/>
</dbReference>
<dbReference type="Proteomes" id="UP000003571">
    <property type="component" value="Unassembled WGS sequence"/>
</dbReference>
<sequence>MSDSLFVRKCVKSLGDYFVPMASRGGNFVHFSRICGWSGDTALFVSEFCRDARTCGCVIDGRIPNPDGGNIAFFEEHFGKNFRITEDSVSSNLPRWLPSLRKTVVPLLSRSIIRSLSVLSSHGKPEGAVRSAFVKFMCWLYYRFPLVVSSLGSSRVPKIIAFGDISAHELLFVHALVGAGCDAVLVCADGGASYSRLDPSSTFSDSISGGTEPLPDGFPDSVLRGAGPSVSCAPDSCAFRVVTNAYDIGDGFCAVETDVSARGSGENEIRNVFCRIDGAEDRNLYEGKLLSFRRGIESRGRNIVVVDGGIPRATTEEIARIRRGREDSPAAIASALSSSIQWGASREIESMMRRAFSETVFAESKKGCAGSRLVSRAVTLCCYVARYAPALFRNMKLPSVSLFIQFGAEGGATEAAFLSLLSRLPVDVLVLRPDLNSPCDFSGVEIAAVKNAESVPLSRFPAGGDFSRVGTVAFRAERDLDGILYTGTGLFREKQHSRAEAVILRTTADEIPILWGEEARFRPNFRVDGDVVGIPVIFAKISGVDGGDVGRYWRTIGSLSGNDAFVVRGAPFIKHGSFSPMARFASEFYRDGRLRVDYIKAHPDFPYRILRGEMQDFILEKLSLLIERKLVRGIGENGTEYLAVSTILNMPGEIVRLFQNFDFTKKSPKFVYVNAGESEISVEDSILSAFLVVCGFDVVFFVPTGYRSVEGNFRDILPDEHVVGDFVCGLSVPDEFPADVSRAARSIFGKFFRRR</sequence>
<name>H7EKA2_9SPIR</name>
<comment type="caution">
    <text evidence="2">The sequence shown here is derived from an EMBL/GenBank/DDBJ whole genome shotgun (WGS) entry which is preliminary data.</text>
</comment>
<reference evidence="2 3" key="1">
    <citation type="submission" date="2011-09" db="EMBL/GenBank/DDBJ databases">
        <title>The draft genome of Treponema saccharophilum DSM 2985.</title>
        <authorList>
            <consortium name="US DOE Joint Genome Institute (JGI-PGF)"/>
            <person name="Lucas S."/>
            <person name="Copeland A."/>
            <person name="Lapidus A."/>
            <person name="Glavina del Rio T."/>
            <person name="Dalin E."/>
            <person name="Tice H."/>
            <person name="Bruce D."/>
            <person name="Goodwin L."/>
            <person name="Pitluck S."/>
            <person name="Peters L."/>
            <person name="Kyrpides N."/>
            <person name="Mavromatis K."/>
            <person name="Ivanova N."/>
            <person name="Markowitz V."/>
            <person name="Cheng J.-F."/>
            <person name="Hugenholtz P."/>
            <person name="Woyke T."/>
            <person name="Wu D."/>
            <person name="Gronow S."/>
            <person name="Wellnitz S."/>
            <person name="Brambilla E."/>
            <person name="Klenk H.-P."/>
            <person name="Eisen J.A."/>
        </authorList>
    </citation>
    <scope>NUCLEOTIDE SEQUENCE [LARGE SCALE GENOMIC DNA]</scope>
    <source>
        <strain evidence="2 3">DSM 2985</strain>
    </source>
</reference>
<protein>
    <recommendedName>
        <fullName evidence="1">Putative component of 'biosynthetic module' domain-containing protein</fullName>
    </recommendedName>
</protein>
<proteinExistence type="predicted"/>
<dbReference type="eggNOG" id="ENOG502Z9CR">
    <property type="taxonomic scope" value="Bacteria"/>
</dbReference>
<dbReference type="InterPro" id="IPR025647">
    <property type="entry name" value="YceG_bac"/>
</dbReference>
<keyword evidence="3" id="KW-1185">Reference proteome</keyword>
<dbReference type="RefSeq" id="WP_002703957.1">
    <property type="nucleotide sequence ID" value="NZ_AGRW01000044.1"/>
</dbReference>
<dbReference type="OrthoDB" id="2421008at2"/>
<accession>H7EKA2</accession>
<gene>
    <name evidence="2" type="ORF">TresaDRAFT_1741</name>
</gene>
<dbReference type="STRING" id="907348.TresaDRAFT_1741"/>
<feature type="domain" description="Putative component of 'biosynthetic module'" evidence="1">
    <location>
        <begin position="506"/>
        <end position="710"/>
    </location>
</feature>
<evidence type="ECO:0000259" key="1">
    <source>
        <dbReference type="Pfam" id="PF14266"/>
    </source>
</evidence>
<dbReference type="AlphaFoldDB" id="H7EKA2"/>
<evidence type="ECO:0000313" key="3">
    <source>
        <dbReference type="Proteomes" id="UP000003571"/>
    </source>
</evidence>
<evidence type="ECO:0000313" key="2">
    <source>
        <dbReference type="EMBL" id="EIC01989.1"/>
    </source>
</evidence>
<dbReference type="PATRIC" id="fig|907348.3.peg.1313"/>